<comment type="caution">
    <text evidence="5">The sequence shown here is derived from an EMBL/GenBank/DDBJ whole genome shotgun (WGS) entry which is preliminary data.</text>
</comment>
<feature type="region of interest" description="Disordered" evidence="4">
    <location>
        <begin position="123"/>
        <end position="145"/>
    </location>
</feature>
<dbReference type="GO" id="GO:0051879">
    <property type="term" value="F:Hsp90 protein binding"/>
    <property type="evidence" value="ECO:0007669"/>
    <property type="project" value="TreeGrafter"/>
</dbReference>
<keyword evidence="1" id="KW-0677">Repeat</keyword>
<evidence type="ECO:0000256" key="2">
    <source>
        <dbReference type="ARBA" id="ARBA00022803"/>
    </source>
</evidence>
<accession>A0A813GY05</accession>
<dbReference type="SMART" id="SM00028">
    <property type="entry name" value="TPR"/>
    <property type="match status" value="3"/>
</dbReference>
<dbReference type="Pfam" id="PF13414">
    <property type="entry name" value="TPR_11"/>
    <property type="match status" value="1"/>
</dbReference>
<keyword evidence="2 3" id="KW-0802">TPR repeat</keyword>
<evidence type="ECO:0000256" key="3">
    <source>
        <dbReference type="PROSITE-ProRule" id="PRU00339"/>
    </source>
</evidence>
<dbReference type="Proteomes" id="UP000654075">
    <property type="component" value="Unassembled WGS sequence"/>
</dbReference>
<feature type="repeat" description="TPR" evidence="3">
    <location>
        <begin position="81"/>
        <end position="114"/>
    </location>
</feature>
<dbReference type="InterPro" id="IPR019734">
    <property type="entry name" value="TPR_rpt"/>
</dbReference>
<evidence type="ECO:0000313" key="6">
    <source>
        <dbReference type="Proteomes" id="UP000654075"/>
    </source>
</evidence>
<dbReference type="Gene3D" id="1.25.40.10">
    <property type="entry name" value="Tetratricopeptide repeat domain"/>
    <property type="match status" value="1"/>
</dbReference>
<dbReference type="OrthoDB" id="194358at2759"/>
<keyword evidence="6" id="KW-1185">Reference proteome</keyword>
<dbReference type="InterPro" id="IPR011990">
    <property type="entry name" value="TPR-like_helical_dom_sf"/>
</dbReference>
<dbReference type="PROSITE" id="PS50005">
    <property type="entry name" value="TPR"/>
    <property type="match status" value="2"/>
</dbReference>
<feature type="repeat" description="TPR" evidence="3">
    <location>
        <begin position="13"/>
        <end position="46"/>
    </location>
</feature>
<evidence type="ECO:0000256" key="1">
    <source>
        <dbReference type="ARBA" id="ARBA00022737"/>
    </source>
</evidence>
<proteinExistence type="predicted"/>
<dbReference type="AlphaFoldDB" id="A0A813GY05"/>
<evidence type="ECO:0000313" key="5">
    <source>
        <dbReference type="EMBL" id="CAE8630162.1"/>
    </source>
</evidence>
<name>A0A813GY05_POLGL</name>
<dbReference type="SUPFAM" id="SSF48452">
    <property type="entry name" value="TPR-like"/>
    <property type="match status" value="1"/>
</dbReference>
<evidence type="ECO:0000256" key="4">
    <source>
        <dbReference type="SAM" id="MobiDB-lite"/>
    </source>
</evidence>
<organism evidence="5 6">
    <name type="scientific">Polarella glacialis</name>
    <name type="common">Dinoflagellate</name>
    <dbReference type="NCBI Taxonomy" id="89957"/>
    <lineage>
        <taxon>Eukaryota</taxon>
        <taxon>Sar</taxon>
        <taxon>Alveolata</taxon>
        <taxon>Dinophyceae</taxon>
        <taxon>Suessiales</taxon>
        <taxon>Suessiaceae</taxon>
        <taxon>Polarella</taxon>
    </lineage>
</organism>
<feature type="non-terminal residue" evidence="5">
    <location>
        <position position="1"/>
    </location>
</feature>
<protein>
    <submittedName>
        <fullName evidence="5">Uncharacterized protein</fullName>
    </submittedName>
</protein>
<dbReference type="EMBL" id="CAJNNV010029806">
    <property type="protein sequence ID" value="CAE8630162.1"/>
    <property type="molecule type" value="Genomic_DNA"/>
</dbReference>
<dbReference type="PANTHER" id="PTHR22904:SF523">
    <property type="entry name" value="STRESS-INDUCED-PHOSPHOPROTEIN 1"/>
    <property type="match status" value="1"/>
</dbReference>
<gene>
    <name evidence="5" type="ORF">PGLA1383_LOCUS46558</name>
</gene>
<dbReference type="Pfam" id="PF00515">
    <property type="entry name" value="TPR_1"/>
    <property type="match status" value="1"/>
</dbReference>
<reference evidence="5" key="1">
    <citation type="submission" date="2021-02" db="EMBL/GenBank/DDBJ databases">
        <authorList>
            <person name="Dougan E. K."/>
            <person name="Rhodes N."/>
            <person name="Thang M."/>
            <person name="Chan C."/>
        </authorList>
    </citation>
    <scope>NUCLEOTIDE SEQUENCE</scope>
</reference>
<dbReference type="PANTHER" id="PTHR22904">
    <property type="entry name" value="TPR REPEAT CONTAINING PROTEIN"/>
    <property type="match status" value="1"/>
</dbReference>
<sequence>MSAVPGPTCIQEAAQAKDAGNAAFAAGRFEEAYAHYSEAIRIDPASALLRSNRAGALASMGRHTEALNDADMCVSLRPDWWKSFTRRGHAQFQLGRFAEAEASFTEALRLNPQERSIAEALERAAQRRATAPPTSSAPSLGPRAAGAAVPFAPPVAPWNTVATEAVDTGDWQKLNDKEIRERLERSINKLSDAQLDDELVRAGLYPKYGASRADKIQLYLR</sequence>